<gene>
    <name evidence="2" type="ORF">FEV09_10015</name>
</gene>
<reference evidence="2" key="1">
    <citation type="submission" date="2019-05" db="EMBL/GenBank/DDBJ databases">
        <title>Whole genome sequencing of Pseudanabaena catenata USMAC16.</title>
        <authorList>
            <person name="Khan Z."/>
            <person name="Omar W.M."/>
            <person name="Convey P."/>
            <person name="Merican F."/>
            <person name="Najimudin N."/>
        </authorList>
    </citation>
    <scope>NUCLEOTIDE SEQUENCE</scope>
    <source>
        <strain evidence="2">USMAC16</strain>
    </source>
</reference>
<feature type="compositionally biased region" description="Polar residues" evidence="1">
    <location>
        <begin position="1"/>
        <end position="20"/>
    </location>
</feature>
<name>A0A9X4MBV9_9CYAN</name>
<feature type="compositionally biased region" description="Basic and acidic residues" evidence="1">
    <location>
        <begin position="318"/>
        <end position="329"/>
    </location>
</feature>
<organism evidence="2 3">
    <name type="scientific">Pseudanabaena catenata USMAC16</name>
    <dbReference type="NCBI Taxonomy" id="1855837"/>
    <lineage>
        <taxon>Bacteria</taxon>
        <taxon>Bacillati</taxon>
        <taxon>Cyanobacteriota</taxon>
        <taxon>Cyanophyceae</taxon>
        <taxon>Pseudanabaenales</taxon>
        <taxon>Pseudanabaenaceae</taxon>
        <taxon>Pseudanabaena</taxon>
    </lineage>
</organism>
<feature type="compositionally biased region" description="Basic and acidic residues" evidence="1">
    <location>
        <begin position="50"/>
        <end position="59"/>
    </location>
</feature>
<evidence type="ECO:0000256" key="1">
    <source>
        <dbReference type="SAM" id="MobiDB-lite"/>
    </source>
</evidence>
<accession>A0A9X4MBV9</accession>
<proteinExistence type="predicted"/>
<evidence type="ECO:0000313" key="3">
    <source>
        <dbReference type="Proteomes" id="UP001152872"/>
    </source>
</evidence>
<sequence>MSKTNKSSQSDDSNIKSPKSVTPKPPIKDLPKLEVVKVIAPKAPDSNQPEEIKSVPQKEEVVKSVPKVIPAVARVKTPIANRTGEIPPTIDKSPEESQETKVCLQPIPDATEPFQYRAIGVISGKYIANEDNFAKGHILTTDGSQVDAVLLGKIISIVKKRLQSDREYLWVVYPRTNDKAGKLHVQISGVWAPVELGKTDIPIDPNIQDGYFSVRGEISSQSIEDNAVIVKVRRTEQKFDKHKDKVTKEYTKFKVRLSGLLPTDAVGQFWSVNVQRQGDVLTIIDGEFIGIIPSKGKRGSQSKGRPSGGGGKFAPRKYGSDRPYSDRPFKPSYTGDGGSSSIYPPRPKFSEDRPPVPKPLIKRKESTDS</sequence>
<feature type="region of interest" description="Disordered" evidence="1">
    <location>
        <begin position="294"/>
        <end position="369"/>
    </location>
</feature>
<dbReference type="AlphaFoldDB" id="A0A9X4MBV9"/>
<comment type="caution">
    <text evidence="2">The sequence shown here is derived from an EMBL/GenBank/DDBJ whole genome shotgun (WGS) entry which is preliminary data.</text>
</comment>
<dbReference type="EMBL" id="VBTY01000069">
    <property type="protein sequence ID" value="MDG3494891.1"/>
    <property type="molecule type" value="Genomic_DNA"/>
</dbReference>
<keyword evidence="3" id="KW-1185">Reference proteome</keyword>
<dbReference type="RefSeq" id="WP_009626994.1">
    <property type="nucleotide sequence ID" value="NZ_VBTY01000069.1"/>
</dbReference>
<dbReference type="Proteomes" id="UP001152872">
    <property type="component" value="Unassembled WGS sequence"/>
</dbReference>
<feature type="region of interest" description="Disordered" evidence="1">
    <location>
        <begin position="1"/>
        <end position="59"/>
    </location>
</feature>
<feature type="compositionally biased region" description="Basic and acidic residues" evidence="1">
    <location>
        <begin position="26"/>
        <end position="35"/>
    </location>
</feature>
<protein>
    <submittedName>
        <fullName evidence="2">Uncharacterized protein</fullName>
    </submittedName>
</protein>
<evidence type="ECO:0000313" key="2">
    <source>
        <dbReference type="EMBL" id="MDG3494891.1"/>
    </source>
</evidence>